<sequence length="492" mass="56522">MEEIVPNTDNIDIEGQTSNSVSSMGERHGNSNTEEQIANFISEEQTSQWFNELKTTFERHKVREVRNDVLIKKLPACYRVPLEQYTPYRWHFGLHNRDVLHPRESEDLKIALAAACELGPWDEFCASVVDDPVGVLRAYGLDHSEPKFSMRQMQCLLTLDTLTIFLVFVHRTYNDIFDERSQIGARLRALLKPCLEYARIYNDLFLFENQIPIALLRKVISTCYEKLIGPNWTLMDQQLMLDMILKANVSDMCGRIFVLTKDHLANIEKAYPQGELEKCPHIVACVYRILCGQNLKSRSGGRTITMPSATALKKAGIQIKGVEGVLDEVAFRKRCLFLPIVKLYDPAESRFRNLAMYGYVEVYNSVKCPFGEYLKLMTNLIREVGDVKHLIDCGVIHNRLWTDNNAFQMWNSLQSDLFLPKYSKEYADMVSEINKQCKSSLNVMRTEFYQLFCSRPWYVIAVITATIVTVGTCIQAYTSVIGSDKMQPHFPP</sequence>
<evidence type="ECO:0000256" key="1">
    <source>
        <dbReference type="SAM" id="MobiDB-lite"/>
    </source>
</evidence>
<accession>A0ABP0T889</accession>
<evidence type="ECO:0000256" key="2">
    <source>
        <dbReference type="SAM" id="Phobius"/>
    </source>
</evidence>
<keyword evidence="4" id="KW-1185">Reference proteome</keyword>
<keyword evidence="2" id="KW-1133">Transmembrane helix</keyword>
<dbReference type="Proteomes" id="UP001497512">
    <property type="component" value="Chromosome 1"/>
</dbReference>
<reference evidence="3 4" key="1">
    <citation type="submission" date="2024-02" db="EMBL/GenBank/DDBJ databases">
        <authorList>
            <consortium name="ELIXIR-Norway"/>
            <consortium name="Elixir Norway"/>
        </authorList>
    </citation>
    <scope>NUCLEOTIDE SEQUENCE [LARGE SCALE GENOMIC DNA]</scope>
</reference>
<evidence type="ECO:0000313" key="3">
    <source>
        <dbReference type="EMBL" id="CAK9189732.1"/>
    </source>
</evidence>
<protein>
    <submittedName>
        <fullName evidence="3">Uncharacterized protein</fullName>
    </submittedName>
</protein>
<feature type="compositionally biased region" description="Polar residues" evidence="1">
    <location>
        <begin position="7"/>
        <end position="23"/>
    </location>
</feature>
<dbReference type="Pfam" id="PF03140">
    <property type="entry name" value="DUF247"/>
    <property type="match status" value="1"/>
</dbReference>
<feature type="transmembrane region" description="Helical" evidence="2">
    <location>
        <begin position="457"/>
        <end position="477"/>
    </location>
</feature>
<keyword evidence="2" id="KW-0812">Transmembrane</keyword>
<proteinExistence type="predicted"/>
<organism evidence="3 4">
    <name type="scientific">Sphagnum troendelagicum</name>
    <dbReference type="NCBI Taxonomy" id="128251"/>
    <lineage>
        <taxon>Eukaryota</taxon>
        <taxon>Viridiplantae</taxon>
        <taxon>Streptophyta</taxon>
        <taxon>Embryophyta</taxon>
        <taxon>Bryophyta</taxon>
        <taxon>Sphagnophytina</taxon>
        <taxon>Sphagnopsida</taxon>
        <taxon>Sphagnales</taxon>
        <taxon>Sphagnaceae</taxon>
        <taxon>Sphagnum</taxon>
    </lineage>
</organism>
<dbReference type="EMBL" id="OZ019893">
    <property type="protein sequence ID" value="CAK9189732.1"/>
    <property type="molecule type" value="Genomic_DNA"/>
</dbReference>
<keyword evidence="2" id="KW-0472">Membrane</keyword>
<dbReference type="InterPro" id="IPR004158">
    <property type="entry name" value="DUF247_pln"/>
</dbReference>
<gene>
    <name evidence="3" type="ORF">CSSPTR1EN2_LOCUS383</name>
</gene>
<dbReference type="PANTHER" id="PTHR31170">
    <property type="entry name" value="BNAC04G53230D PROTEIN"/>
    <property type="match status" value="1"/>
</dbReference>
<dbReference type="PANTHER" id="PTHR31170:SF20">
    <property type="entry name" value="DUF247 DOMAIN PROTEIN"/>
    <property type="match status" value="1"/>
</dbReference>
<name>A0ABP0T889_9BRYO</name>
<feature type="region of interest" description="Disordered" evidence="1">
    <location>
        <begin position="1"/>
        <end position="31"/>
    </location>
</feature>
<evidence type="ECO:0000313" key="4">
    <source>
        <dbReference type="Proteomes" id="UP001497512"/>
    </source>
</evidence>